<dbReference type="EMBL" id="KL198027">
    <property type="protein sequence ID" value="KDQ16457.1"/>
    <property type="molecule type" value="Genomic_DNA"/>
</dbReference>
<organism evidence="1 2">
    <name type="scientific">Botryobasidium botryosum (strain FD-172 SS1)</name>
    <dbReference type="NCBI Taxonomy" id="930990"/>
    <lineage>
        <taxon>Eukaryota</taxon>
        <taxon>Fungi</taxon>
        <taxon>Dikarya</taxon>
        <taxon>Basidiomycota</taxon>
        <taxon>Agaricomycotina</taxon>
        <taxon>Agaricomycetes</taxon>
        <taxon>Cantharellales</taxon>
        <taxon>Botryobasidiaceae</taxon>
        <taxon>Botryobasidium</taxon>
    </lineage>
</organism>
<dbReference type="AlphaFoldDB" id="A0A067MX53"/>
<dbReference type="Proteomes" id="UP000027195">
    <property type="component" value="Unassembled WGS sequence"/>
</dbReference>
<sequence>MVCTLSPHLITPSFQERVHHSCAFPIRDCVPRPSGPPSKFAKLYIDGIEIEYALDSVPKQRELAELSSTDFLQKNCLAFRSSEHGPFRVLAQSFLQFRAKLEMAAFGRDRAHSPLACLGEFSVCWEI</sequence>
<dbReference type="HOGENOM" id="CLU_1970169_0_0_1"/>
<name>A0A067MX53_BOTB1</name>
<evidence type="ECO:0000313" key="2">
    <source>
        <dbReference type="Proteomes" id="UP000027195"/>
    </source>
</evidence>
<accession>A0A067MX53</accession>
<protein>
    <submittedName>
        <fullName evidence="1">Uncharacterized protein</fullName>
    </submittedName>
</protein>
<gene>
    <name evidence="1" type="ORF">BOTBODRAFT_249312</name>
</gene>
<reference evidence="2" key="1">
    <citation type="journal article" date="2014" name="Proc. Natl. Acad. Sci. U.S.A.">
        <title>Extensive sampling of basidiomycete genomes demonstrates inadequacy of the white-rot/brown-rot paradigm for wood decay fungi.</title>
        <authorList>
            <person name="Riley R."/>
            <person name="Salamov A.A."/>
            <person name="Brown D.W."/>
            <person name="Nagy L.G."/>
            <person name="Floudas D."/>
            <person name="Held B.W."/>
            <person name="Levasseur A."/>
            <person name="Lombard V."/>
            <person name="Morin E."/>
            <person name="Otillar R."/>
            <person name="Lindquist E.A."/>
            <person name="Sun H."/>
            <person name="LaButti K.M."/>
            <person name="Schmutz J."/>
            <person name="Jabbour D."/>
            <person name="Luo H."/>
            <person name="Baker S.E."/>
            <person name="Pisabarro A.G."/>
            <person name="Walton J.D."/>
            <person name="Blanchette R.A."/>
            <person name="Henrissat B."/>
            <person name="Martin F."/>
            <person name="Cullen D."/>
            <person name="Hibbett D.S."/>
            <person name="Grigoriev I.V."/>
        </authorList>
    </citation>
    <scope>NUCLEOTIDE SEQUENCE [LARGE SCALE GENOMIC DNA]</scope>
    <source>
        <strain evidence="2">FD-172 SS1</strain>
    </source>
</reference>
<keyword evidence="2" id="KW-1185">Reference proteome</keyword>
<proteinExistence type="predicted"/>
<dbReference type="InParanoid" id="A0A067MX53"/>
<evidence type="ECO:0000313" key="1">
    <source>
        <dbReference type="EMBL" id="KDQ16457.1"/>
    </source>
</evidence>